<feature type="coiled-coil region" evidence="2">
    <location>
        <begin position="162"/>
        <end position="234"/>
    </location>
</feature>
<dbReference type="RefSeq" id="XP_065666988.1">
    <property type="nucleotide sequence ID" value="XM_065810916.1"/>
</dbReference>
<keyword evidence="5" id="KW-0969">Cilium</keyword>
<name>A0ABM4CYF1_HYDVU</name>
<evidence type="ECO:0000256" key="2">
    <source>
        <dbReference type="SAM" id="Coils"/>
    </source>
</evidence>
<dbReference type="InterPro" id="IPR043597">
    <property type="entry name" value="TPH_dom"/>
</dbReference>
<accession>A0ABM4CYF1</accession>
<dbReference type="Proteomes" id="UP001652625">
    <property type="component" value="Chromosome 11"/>
</dbReference>
<keyword evidence="1 2" id="KW-0175">Coiled coil</keyword>
<feature type="domain" description="Trichohyalin-plectin-homology" evidence="3">
    <location>
        <begin position="132"/>
        <end position="473"/>
    </location>
</feature>
<keyword evidence="5" id="KW-0282">Flagellum</keyword>
<evidence type="ECO:0000256" key="1">
    <source>
        <dbReference type="ARBA" id="ARBA00023054"/>
    </source>
</evidence>
<dbReference type="GeneID" id="100203159"/>
<dbReference type="PANTHER" id="PTHR28663">
    <property type="entry name" value="COILED-COIL DOMAIN-CONTAINING PROTEIN 173"/>
    <property type="match status" value="1"/>
</dbReference>
<gene>
    <name evidence="5" type="primary">LOC100203159</name>
</gene>
<dbReference type="Pfam" id="PF13868">
    <property type="entry name" value="TPH"/>
    <property type="match status" value="1"/>
</dbReference>
<evidence type="ECO:0000313" key="4">
    <source>
        <dbReference type="Proteomes" id="UP001652625"/>
    </source>
</evidence>
<evidence type="ECO:0000259" key="3">
    <source>
        <dbReference type="Pfam" id="PF13868"/>
    </source>
</evidence>
<feature type="coiled-coil region" evidence="2">
    <location>
        <begin position="266"/>
        <end position="361"/>
    </location>
</feature>
<keyword evidence="5" id="KW-0966">Cell projection</keyword>
<feature type="coiled-coil region" evidence="2">
    <location>
        <begin position="56"/>
        <end position="114"/>
    </location>
</feature>
<keyword evidence="4" id="KW-1185">Reference proteome</keyword>
<sequence length="544" mass="64460">MSSVLCRQRNLPEYTQFYNLPKLSENGSEKVAIIQQNEWQRIRDNALNLNTDNEVFARQQKEREELYAKSKELAKNWNHTIQGQRFKKLEEKKFRDEQDEIKKQQIDIEEEQLKSQQRKEAIALAKQQQYFQTDRVKKFHGALQLTEVLKERDAQCKFKLQKQEWEKKRNEHLLEMEKKSIEEAAKNEEKKLAIKLKKELNVADFLLLQMKDKHENLKQEKEVGLQERNTLKQQFDEFESANKSKELSQFHSKTQLIDEYKNEIILKKMQQEKERLRNEVEDSKIENYVKAKKKLSNVRRQKEKELFDANEQRKEKIQTKLKEILKNRVDNEDIRLLSAVNERERQRLEKEENERIKSKEIVQSINLHREHVLAEADKVAKETKLIDKFDLQKRVEEDISFHKKIELDKLNRRSQLFNIQCYQKCQMNTKASNNERDIENNLNLDKQYVESFIKEEELFQDYAQKVIEGAKNAGRNPINLIKAANEGSGGGRGPKFDSKSGLRPSYIVADATGVQLPHYFKDPAVYNLSHGHVGTSGKRLGFTW</sequence>
<dbReference type="InterPro" id="IPR039986">
    <property type="entry name" value="CFAP210"/>
</dbReference>
<evidence type="ECO:0000313" key="5">
    <source>
        <dbReference type="RefSeq" id="XP_065666988.1"/>
    </source>
</evidence>
<dbReference type="PANTHER" id="PTHR28663:SF1">
    <property type="entry name" value="CILIA- AND FLAGELLA- ASSOCIATED PROTEIN 210"/>
    <property type="match status" value="1"/>
</dbReference>
<protein>
    <submittedName>
        <fullName evidence="5">Cilia- and flagella- associated protein 210 isoform X3</fullName>
    </submittedName>
</protein>
<proteinExistence type="predicted"/>
<organism evidence="4 5">
    <name type="scientific">Hydra vulgaris</name>
    <name type="common">Hydra</name>
    <name type="synonym">Hydra attenuata</name>
    <dbReference type="NCBI Taxonomy" id="6087"/>
    <lineage>
        <taxon>Eukaryota</taxon>
        <taxon>Metazoa</taxon>
        <taxon>Cnidaria</taxon>
        <taxon>Hydrozoa</taxon>
        <taxon>Hydroidolina</taxon>
        <taxon>Anthoathecata</taxon>
        <taxon>Aplanulata</taxon>
        <taxon>Hydridae</taxon>
        <taxon>Hydra</taxon>
    </lineage>
</organism>
<reference evidence="5" key="1">
    <citation type="submission" date="2025-08" db="UniProtKB">
        <authorList>
            <consortium name="RefSeq"/>
        </authorList>
    </citation>
    <scope>IDENTIFICATION</scope>
</reference>